<keyword evidence="3" id="KW-0862">Zinc</keyword>
<evidence type="ECO:0000256" key="4">
    <source>
        <dbReference type="SAM" id="MobiDB-lite"/>
    </source>
</evidence>
<dbReference type="InterPro" id="IPR001965">
    <property type="entry name" value="Znf_PHD"/>
</dbReference>
<dbReference type="Pfam" id="PF00628">
    <property type="entry name" value="PHD"/>
    <property type="match status" value="1"/>
</dbReference>
<evidence type="ECO:0000313" key="7">
    <source>
        <dbReference type="Proteomes" id="UP000615446"/>
    </source>
</evidence>
<accession>A0A8H3LTG1</accession>
<evidence type="ECO:0000259" key="5">
    <source>
        <dbReference type="SMART" id="SM00249"/>
    </source>
</evidence>
<dbReference type="Proteomes" id="UP000615446">
    <property type="component" value="Unassembled WGS sequence"/>
</dbReference>
<protein>
    <recommendedName>
        <fullName evidence="5">Zinc finger PHD-type domain-containing protein</fullName>
    </recommendedName>
</protein>
<dbReference type="InterPro" id="IPR019787">
    <property type="entry name" value="Znf_PHD-finger"/>
</dbReference>
<dbReference type="InterPro" id="IPR011011">
    <property type="entry name" value="Znf_FYVE_PHD"/>
</dbReference>
<proteinExistence type="predicted"/>
<dbReference type="EMBL" id="BLAL01000213">
    <property type="protein sequence ID" value="GES92141.1"/>
    <property type="molecule type" value="Genomic_DNA"/>
</dbReference>
<feature type="region of interest" description="Disordered" evidence="4">
    <location>
        <begin position="137"/>
        <end position="169"/>
    </location>
</feature>
<keyword evidence="1" id="KW-0479">Metal-binding</keyword>
<sequence>MFKHERILIKGSIAYEKWLRSFLGYAIFISRYRLSTDKRLSFRHPSKYRQKKWVCKKEESFDGRWIQCDTCHLWYHTTCVMIKLNDSGEFNGDYYCQLCTGVSDPIIPEIRPRRFLSYLKKIKNGSSVVNEEDCQLNNRLSPSSSTSSSSGASGHSTKKFKNGSSHTTPSLSPFMSTSFLEIGRYKMGNNHLHRNYNNHHDVEEIPKRKKFSDKPISRPYDWPNPVPYSRAIIRMSQIREFILTHCPKAVAVGMDIDDSSEPKPKSLQMAEDLWKKLDLLEQKYSQHNQQYKKDILKKKKRIFL</sequence>
<feature type="compositionally biased region" description="Low complexity" evidence="4">
    <location>
        <begin position="141"/>
        <end position="155"/>
    </location>
</feature>
<reference evidence="6" key="1">
    <citation type="submission" date="2019-10" db="EMBL/GenBank/DDBJ databases">
        <title>Conservation and host-specific expression of non-tandemly repeated heterogenous ribosome RNA gene in arbuscular mycorrhizal fungi.</title>
        <authorList>
            <person name="Maeda T."/>
            <person name="Kobayashi Y."/>
            <person name="Nakagawa T."/>
            <person name="Ezawa T."/>
            <person name="Yamaguchi K."/>
            <person name="Bino T."/>
            <person name="Nishimoto Y."/>
            <person name="Shigenobu S."/>
            <person name="Kawaguchi M."/>
        </authorList>
    </citation>
    <scope>NUCLEOTIDE SEQUENCE</scope>
    <source>
        <strain evidence="6">HR1</strain>
    </source>
</reference>
<evidence type="ECO:0000256" key="3">
    <source>
        <dbReference type="ARBA" id="ARBA00022833"/>
    </source>
</evidence>
<dbReference type="InterPro" id="IPR013083">
    <property type="entry name" value="Znf_RING/FYVE/PHD"/>
</dbReference>
<dbReference type="Gene3D" id="3.30.40.10">
    <property type="entry name" value="Zinc/RING finger domain, C3HC4 (zinc finger)"/>
    <property type="match status" value="1"/>
</dbReference>
<dbReference type="SUPFAM" id="SSF57903">
    <property type="entry name" value="FYVE/PHD zinc finger"/>
    <property type="match status" value="1"/>
</dbReference>
<gene>
    <name evidence="6" type="ORF">RCL2_001893000</name>
</gene>
<comment type="caution">
    <text evidence="6">The sequence shown here is derived from an EMBL/GenBank/DDBJ whole genome shotgun (WGS) entry which is preliminary data.</text>
</comment>
<evidence type="ECO:0000313" key="6">
    <source>
        <dbReference type="EMBL" id="GES92141.1"/>
    </source>
</evidence>
<dbReference type="CDD" id="cd15517">
    <property type="entry name" value="PHD_TCF19_like"/>
    <property type="match status" value="1"/>
</dbReference>
<organism evidence="6 7">
    <name type="scientific">Rhizophagus clarus</name>
    <dbReference type="NCBI Taxonomy" id="94130"/>
    <lineage>
        <taxon>Eukaryota</taxon>
        <taxon>Fungi</taxon>
        <taxon>Fungi incertae sedis</taxon>
        <taxon>Mucoromycota</taxon>
        <taxon>Glomeromycotina</taxon>
        <taxon>Glomeromycetes</taxon>
        <taxon>Glomerales</taxon>
        <taxon>Glomeraceae</taxon>
        <taxon>Rhizophagus</taxon>
    </lineage>
</organism>
<keyword evidence="2" id="KW-0863">Zinc-finger</keyword>
<dbReference type="AlphaFoldDB" id="A0A8H3LTG1"/>
<name>A0A8H3LTG1_9GLOM</name>
<evidence type="ECO:0000256" key="1">
    <source>
        <dbReference type="ARBA" id="ARBA00022723"/>
    </source>
</evidence>
<evidence type="ECO:0000256" key="2">
    <source>
        <dbReference type="ARBA" id="ARBA00022771"/>
    </source>
</evidence>
<dbReference type="GO" id="GO:0008270">
    <property type="term" value="F:zinc ion binding"/>
    <property type="evidence" value="ECO:0007669"/>
    <property type="project" value="UniProtKB-KW"/>
</dbReference>
<dbReference type="OrthoDB" id="436852at2759"/>
<dbReference type="SMART" id="SM00249">
    <property type="entry name" value="PHD"/>
    <property type="match status" value="1"/>
</dbReference>
<feature type="domain" description="Zinc finger PHD-type" evidence="5">
    <location>
        <begin position="54"/>
        <end position="100"/>
    </location>
</feature>